<dbReference type="InterPro" id="IPR051127">
    <property type="entry name" value="Fungal_SecMet_Regulators"/>
</dbReference>
<evidence type="ECO:0000256" key="1">
    <source>
        <dbReference type="ARBA" id="ARBA00023015"/>
    </source>
</evidence>
<dbReference type="PANTHER" id="PTHR47424:SF3">
    <property type="entry name" value="REGULATORY PROTEIN GAL4"/>
    <property type="match status" value="1"/>
</dbReference>
<dbReference type="PANTHER" id="PTHR47424">
    <property type="entry name" value="REGULATORY PROTEIN GAL4"/>
    <property type="match status" value="1"/>
</dbReference>
<gene>
    <name evidence="5" type="ORF">B0H63DRAFT_529704</name>
</gene>
<keyword evidence="1" id="KW-0805">Transcription regulation</keyword>
<dbReference type="EMBL" id="JAULSW010000011">
    <property type="protein sequence ID" value="KAK3368002.1"/>
    <property type="molecule type" value="Genomic_DNA"/>
</dbReference>
<dbReference type="GO" id="GO:0000981">
    <property type="term" value="F:DNA-binding transcription factor activity, RNA polymerase II-specific"/>
    <property type="evidence" value="ECO:0007669"/>
    <property type="project" value="TreeGrafter"/>
</dbReference>
<dbReference type="GO" id="GO:0000435">
    <property type="term" value="P:positive regulation of transcription from RNA polymerase II promoter by galactose"/>
    <property type="evidence" value="ECO:0007669"/>
    <property type="project" value="TreeGrafter"/>
</dbReference>
<keyword evidence="2" id="KW-0238">DNA-binding</keyword>
<reference evidence="5" key="1">
    <citation type="journal article" date="2023" name="Mol. Phylogenet. Evol.">
        <title>Genome-scale phylogeny and comparative genomics of the fungal order Sordariales.</title>
        <authorList>
            <person name="Hensen N."/>
            <person name="Bonometti L."/>
            <person name="Westerberg I."/>
            <person name="Brannstrom I.O."/>
            <person name="Guillou S."/>
            <person name="Cros-Aarteil S."/>
            <person name="Calhoun S."/>
            <person name="Haridas S."/>
            <person name="Kuo A."/>
            <person name="Mondo S."/>
            <person name="Pangilinan J."/>
            <person name="Riley R."/>
            <person name="LaButti K."/>
            <person name="Andreopoulos B."/>
            <person name="Lipzen A."/>
            <person name="Chen C."/>
            <person name="Yan M."/>
            <person name="Daum C."/>
            <person name="Ng V."/>
            <person name="Clum A."/>
            <person name="Steindorff A."/>
            <person name="Ohm R.A."/>
            <person name="Martin F."/>
            <person name="Silar P."/>
            <person name="Natvig D.O."/>
            <person name="Lalanne C."/>
            <person name="Gautier V."/>
            <person name="Ament-Velasquez S.L."/>
            <person name="Kruys A."/>
            <person name="Hutchinson M.I."/>
            <person name="Powell A.J."/>
            <person name="Barry K."/>
            <person name="Miller A.N."/>
            <person name="Grigoriev I.V."/>
            <person name="Debuchy R."/>
            <person name="Gladieux P."/>
            <person name="Hiltunen Thoren M."/>
            <person name="Johannesson H."/>
        </authorList>
    </citation>
    <scope>NUCLEOTIDE SEQUENCE</scope>
    <source>
        <strain evidence="5">CBS 232.78</strain>
    </source>
</reference>
<proteinExistence type="predicted"/>
<evidence type="ECO:0000256" key="3">
    <source>
        <dbReference type="ARBA" id="ARBA00023163"/>
    </source>
</evidence>
<sequence>MATFLDAFICQFRLSKITCDILSKLYGDNTGSHNDLKIFETLRLAFDVAWKLSAWRRSVPEDLRPRISLISTEPPLTKPTASLEAEHLQAVMALRFHGICALGQRPVLIKFLVFESDCVDADENFLCDSGVASLRACIRSCTECITPAKDIVDQWRDQRVLLSGAWWQTAYHAFGASLIIFGILLISTKLVFADLLSAEEIKAVHSSLRDASELLSPRLNDTLVILRCHGCLENFLQACDDLVDPSRPRHSVGDACDTEMPPPALTRALPSLPSANGSGLGVVDDALATAAHDAEYIEDGFTSFDIESFVSRPFSDDFTNFDWGDGSSLN</sequence>
<evidence type="ECO:0000313" key="6">
    <source>
        <dbReference type="Proteomes" id="UP001285441"/>
    </source>
</evidence>
<dbReference type="Proteomes" id="UP001285441">
    <property type="component" value="Unassembled WGS sequence"/>
</dbReference>
<evidence type="ECO:0000256" key="4">
    <source>
        <dbReference type="ARBA" id="ARBA00023242"/>
    </source>
</evidence>
<reference evidence="5" key="2">
    <citation type="submission" date="2023-06" db="EMBL/GenBank/DDBJ databases">
        <authorList>
            <consortium name="Lawrence Berkeley National Laboratory"/>
            <person name="Haridas S."/>
            <person name="Hensen N."/>
            <person name="Bonometti L."/>
            <person name="Westerberg I."/>
            <person name="Brannstrom I.O."/>
            <person name="Guillou S."/>
            <person name="Cros-Aarteil S."/>
            <person name="Calhoun S."/>
            <person name="Kuo A."/>
            <person name="Mondo S."/>
            <person name="Pangilinan J."/>
            <person name="Riley R."/>
            <person name="LaButti K."/>
            <person name="Andreopoulos B."/>
            <person name="Lipzen A."/>
            <person name="Chen C."/>
            <person name="Yanf M."/>
            <person name="Daum C."/>
            <person name="Ng V."/>
            <person name="Clum A."/>
            <person name="Steindorff A."/>
            <person name="Ohm R."/>
            <person name="Martin F."/>
            <person name="Silar P."/>
            <person name="Natvig D."/>
            <person name="Lalanne C."/>
            <person name="Gautier V."/>
            <person name="Ament-velasquez S.L."/>
            <person name="Kruys A."/>
            <person name="Hutchinson M.I."/>
            <person name="Powell A.J."/>
            <person name="Barry K."/>
            <person name="Miller A.N."/>
            <person name="Grigoriev I.V."/>
            <person name="Debuchy R."/>
            <person name="Gladieux P."/>
            <person name="Thoren M.H."/>
            <person name="Johannesson H."/>
        </authorList>
    </citation>
    <scope>NUCLEOTIDE SEQUENCE</scope>
    <source>
        <strain evidence="5">CBS 232.78</strain>
    </source>
</reference>
<evidence type="ECO:0008006" key="7">
    <source>
        <dbReference type="Google" id="ProtNLM"/>
    </source>
</evidence>
<keyword evidence="4" id="KW-0539">Nucleus</keyword>
<dbReference type="GO" id="GO:0005634">
    <property type="term" value="C:nucleus"/>
    <property type="evidence" value="ECO:0007669"/>
    <property type="project" value="TreeGrafter"/>
</dbReference>
<keyword evidence="3" id="KW-0804">Transcription</keyword>
<name>A0AAE0K1R3_9PEZI</name>
<organism evidence="5 6">
    <name type="scientific">Podospora didyma</name>
    <dbReference type="NCBI Taxonomy" id="330526"/>
    <lineage>
        <taxon>Eukaryota</taxon>
        <taxon>Fungi</taxon>
        <taxon>Dikarya</taxon>
        <taxon>Ascomycota</taxon>
        <taxon>Pezizomycotina</taxon>
        <taxon>Sordariomycetes</taxon>
        <taxon>Sordariomycetidae</taxon>
        <taxon>Sordariales</taxon>
        <taxon>Podosporaceae</taxon>
        <taxon>Podospora</taxon>
    </lineage>
</organism>
<comment type="caution">
    <text evidence="5">The sequence shown here is derived from an EMBL/GenBank/DDBJ whole genome shotgun (WGS) entry which is preliminary data.</text>
</comment>
<accession>A0AAE0K1R3</accession>
<dbReference type="GO" id="GO:0000978">
    <property type="term" value="F:RNA polymerase II cis-regulatory region sequence-specific DNA binding"/>
    <property type="evidence" value="ECO:0007669"/>
    <property type="project" value="TreeGrafter"/>
</dbReference>
<keyword evidence="6" id="KW-1185">Reference proteome</keyword>
<dbReference type="CDD" id="cd12148">
    <property type="entry name" value="fungal_TF_MHR"/>
    <property type="match status" value="1"/>
</dbReference>
<evidence type="ECO:0000256" key="2">
    <source>
        <dbReference type="ARBA" id="ARBA00023125"/>
    </source>
</evidence>
<dbReference type="AlphaFoldDB" id="A0AAE0K1R3"/>
<evidence type="ECO:0000313" key="5">
    <source>
        <dbReference type="EMBL" id="KAK3368002.1"/>
    </source>
</evidence>
<protein>
    <recommendedName>
        <fullName evidence="7">Transcription factor domain-containing protein</fullName>
    </recommendedName>
</protein>